<comment type="caution">
    <text evidence="2">The sequence shown here is derived from an EMBL/GenBank/DDBJ whole genome shotgun (WGS) entry which is preliminary data.</text>
</comment>
<reference evidence="2 3" key="1">
    <citation type="submission" date="2019-05" db="EMBL/GenBank/DDBJ databases">
        <title>Draft genome sequence of Actinomadura sp. 14C53.</title>
        <authorList>
            <person name="Saricaoglu S."/>
            <person name="Isik K."/>
        </authorList>
    </citation>
    <scope>NUCLEOTIDE SEQUENCE [LARGE SCALE GENOMIC DNA]</scope>
    <source>
        <strain evidence="2 3">14C53</strain>
    </source>
</reference>
<organism evidence="2 3">
    <name type="scientific">Actinomadura soli</name>
    <dbReference type="NCBI Taxonomy" id="2508997"/>
    <lineage>
        <taxon>Bacteria</taxon>
        <taxon>Bacillati</taxon>
        <taxon>Actinomycetota</taxon>
        <taxon>Actinomycetes</taxon>
        <taxon>Streptosporangiales</taxon>
        <taxon>Thermomonosporaceae</taxon>
        <taxon>Actinomadura</taxon>
    </lineage>
</organism>
<feature type="region of interest" description="Disordered" evidence="1">
    <location>
        <begin position="1"/>
        <end position="33"/>
    </location>
</feature>
<keyword evidence="3" id="KW-1185">Reference proteome</keyword>
<evidence type="ECO:0000313" key="3">
    <source>
        <dbReference type="Proteomes" id="UP000309174"/>
    </source>
</evidence>
<proteinExistence type="predicted"/>
<name>A0A5C4J5M1_9ACTN</name>
<accession>A0A5C4J5M1</accession>
<dbReference type="RefSeq" id="WP_138648687.1">
    <property type="nucleotide sequence ID" value="NZ_VCKW01000206.1"/>
</dbReference>
<dbReference type="OrthoDB" id="3785441at2"/>
<evidence type="ECO:0000313" key="2">
    <source>
        <dbReference type="EMBL" id="TMQ91505.1"/>
    </source>
</evidence>
<evidence type="ECO:0000256" key="1">
    <source>
        <dbReference type="SAM" id="MobiDB-lite"/>
    </source>
</evidence>
<gene>
    <name evidence="2" type="ORF">ETD83_30600</name>
</gene>
<dbReference type="InterPro" id="IPR046036">
    <property type="entry name" value="DUF5994"/>
</dbReference>
<protein>
    <submittedName>
        <fullName evidence="2">Uncharacterized protein</fullName>
    </submittedName>
</protein>
<dbReference type="Pfam" id="PF19457">
    <property type="entry name" value="DUF5994"/>
    <property type="match status" value="1"/>
</dbReference>
<dbReference type="AlphaFoldDB" id="A0A5C4J5M1"/>
<dbReference type="EMBL" id="VCKW01000206">
    <property type="protein sequence ID" value="TMQ91505.1"/>
    <property type="molecule type" value="Genomic_DNA"/>
</dbReference>
<sequence length="159" mass="16659">MARDTAQPAAPIATNTASEPMAPPAPRLRLAPGQAERGVMNGGWWPRSRDTAAELTELLTVLDIAPDAAARVTIDFNDWDDIPLRITVSGREVRVGWLAHLDHMLALTCGRAAPTLLLVIPPGTAPAAGEDALARCGAEIGDTMPQEILASCGVPAGRP</sequence>
<dbReference type="Proteomes" id="UP000309174">
    <property type="component" value="Unassembled WGS sequence"/>
</dbReference>